<protein>
    <submittedName>
        <fullName evidence="2">5'-AMP-activated protein kinase subunit gamma-2</fullName>
    </submittedName>
</protein>
<reference evidence="3" key="2">
    <citation type="journal article" date="2013" name="Nat. Commun.">
        <title>Genome of the Chinese tree shrew.</title>
        <authorList>
            <person name="Fan Y."/>
            <person name="Huang Z.Y."/>
            <person name="Cao C.C."/>
            <person name="Chen C.S."/>
            <person name="Chen Y.X."/>
            <person name="Fan D.D."/>
            <person name="He J."/>
            <person name="Hou H.L."/>
            <person name="Hu L."/>
            <person name="Hu X.T."/>
            <person name="Jiang X.T."/>
            <person name="Lai R."/>
            <person name="Lang Y.S."/>
            <person name="Liang B."/>
            <person name="Liao S.G."/>
            <person name="Mu D."/>
            <person name="Ma Y.Y."/>
            <person name="Niu Y.Y."/>
            <person name="Sun X.Q."/>
            <person name="Xia J.Q."/>
            <person name="Xiao J."/>
            <person name="Xiong Z.Q."/>
            <person name="Xu L."/>
            <person name="Yang L."/>
            <person name="Zhang Y."/>
            <person name="Zhao W."/>
            <person name="Zhao X.D."/>
            <person name="Zheng Y.T."/>
            <person name="Zhou J.M."/>
            <person name="Zhu Y.B."/>
            <person name="Zhang G.J."/>
            <person name="Wang J."/>
            <person name="Yao Y.G."/>
        </authorList>
    </citation>
    <scope>NUCLEOTIDE SEQUENCE [LARGE SCALE GENOMIC DNA]</scope>
</reference>
<keyword evidence="3" id="KW-1185">Reference proteome</keyword>
<dbReference type="EMBL" id="KB320710">
    <property type="protein sequence ID" value="ELW64840.1"/>
    <property type="molecule type" value="Genomic_DNA"/>
</dbReference>
<dbReference type="Proteomes" id="UP000011518">
    <property type="component" value="Unassembled WGS sequence"/>
</dbReference>
<dbReference type="STRING" id="246437.L9KPG8"/>
<feature type="compositionally biased region" description="Basic residues" evidence="1">
    <location>
        <begin position="26"/>
        <end position="45"/>
    </location>
</feature>
<feature type="region of interest" description="Disordered" evidence="1">
    <location>
        <begin position="383"/>
        <end position="405"/>
    </location>
</feature>
<feature type="compositionally biased region" description="Low complexity" evidence="1">
    <location>
        <begin position="700"/>
        <end position="712"/>
    </location>
</feature>
<dbReference type="InParanoid" id="L9KPG8"/>
<proteinExistence type="predicted"/>
<reference evidence="3" key="1">
    <citation type="submission" date="2012-07" db="EMBL/GenBank/DDBJ databases">
        <title>Genome of the Chinese tree shrew, a rising model animal genetically related to primates.</title>
        <authorList>
            <person name="Zhang G."/>
            <person name="Fan Y."/>
            <person name="Yao Y."/>
            <person name="Huang Z."/>
        </authorList>
    </citation>
    <scope>NUCLEOTIDE SEQUENCE [LARGE SCALE GENOMIC DNA]</scope>
</reference>
<feature type="region of interest" description="Disordered" evidence="1">
    <location>
        <begin position="492"/>
        <end position="573"/>
    </location>
</feature>
<feature type="compositionally biased region" description="Low complexity" evidence="1">
    <location>
        <begin position="646"/>
        <end position="663"/>
    </location>
</feature>
<feature type="region of interest" description="Disordered" evidence="1">
    <location>
        <begin position="778"/>
        <end position="811"/>
    </location>
</feature>
<feature type="region of interest" description="Disordered" evidence="1">
    <location>
        <begin position="127"/>
        <end position="156"/>
    </location>
</feature>
<keyword evidence="2" id="KW-0808">Transferase</keyword>
<dbReference type="GO" id="GO:0016301">
    <property type="term" value="F:kinase activity"/>
    <property type="evidence" value="ECO:0007669"/>
    <property type="project" value="UniProtKB-KW"/>
</dbReference>
<feature type="compositionally biased region" description="Basic and acidic residues" evidence="1">
    <location>
        <begin position="878"/>
        <end position="888"/>
    </location>
</feature>
<feature type="compositionally biased region" description="Basic and acidic residues" evidence="1">
    <location>
        <begin position="917"/>
        <end position="927"/>
    </location>
</feature>
<gene>
    <name evidence="2" type="ORF">TREES_T100002992</name>
</gene>
<feature type="region of interest" description="Disordered" evidence="1">
    <location>
        <begin position="630"/>
        <end position="724"/>
    </location>
</feature>
<evidence type="ECO:0000313" key="2">
    <source>
        <dbReference type="EMBL" id="ELW64840.1"/>
    </source>
</evidence>
<organism evidence="2 3">
    <name type="scientific">Tupaia chinensis</name>
    <name type="common">Chinese tree shrew</name>
    <name type="synonym">Tupaia belangeri chinensis</name>
    <dbReference type="NCBI Taxonomy" id="246437"/>
    <lineage>
        <taxon>Eukaryota</taxon>
        <taxon>Metazoa</taxon>
        <taxon>Chordata</taxon>
        <taxon>Craniata</taxon>
        <taxon>Vertebrata</taxon>
        <taxon>Euteleostomi</taxon>
        <taxon>Mammalia</taxon>
        <taxon>Eutheria</taxon>
        <taxon>Euarchontoglires</taxon>
        <taxon>Scandentia</taxon>
        <taxon>Tupaiidae</taxon>
        <taxon>Tupaia</taxon>
    </lineage>
</organism>
<sequence length="977" mass="104386">MGSAAMDVKKKKDVPSPGGSGGKKSLNQKRRSLRVHIPPRLRRGQPGRDFGDIDRIAARLCPAEGTAARVAHPPCGWPGQLFGCECPEVSVFLSSSLIRAGNSCVAGCEDSQLALKAGQSFRLAHPGPLEPCPAAPSPATALTGPGSHQARDSDGQALGRCGSRSPMVVSTTELLPRAHGDQHTAVSFGFEDQTKPSPLLETEKWSQPNSIAPASSADGAILAMVPGVGRLPSVSTRESGEAEGKVWFRAPELEEHEYPVPTKGHLVQPPRKRIRYLDAPAAALRCADVEVDVAGRTHISQPWGGKWRGEEGQVLPALGQRKITSRSGTPFGRLAEEAYLCQQLPDRTVPVDCPWVYGTVRGPPSKLYGNVCENMFTGHDPVLSSPLEPKGALPTEPPGWSPAARGPRPGCWPFCPDVRLFSPQLLSRPAQPWPEGTLSLSCCTCSGPHSMAGATPPSDLSSFAMPLLDGDLESSDKHSSRKDLSSFAMPLLDGDLESSDKHSSRKVRGVASRQQSDPAGDHSARPGPVRTALSPAPRTPRLSQTREQARAARSGRAWVQARPPGWRSWKRRSSNVGKGAARFPARSCGLAAVLALGVFQPAVKARVLPTSFLPVIPMPTPQTQAQLRIGVDSPSSTGSPSRGLFSRAPQARPSSPVSAPVRPKTSPGSPRTVFPFSYQESPPRSPRRMSFSGIFRSSSKESSPSSNPSTSPGGIRFFSRSRKSGLGGMGGPELVGIVATLPTRSPRSCRTVQDLLSAFLSALLDEAAASRCRRTKTNPELPESQETGFQNFGCPGSQPPEQPLEQGVCRSSATDPSRAHCTVSVQLQMVTAQGICRSSATGQSRVHCTVSVQLQMVTAQLPMKRFGSLRGNKKHKDQPRSTERRQSEPHGLSASGLSSSPSTPTQVTKQHTFPLESYKHEPERLGDRVYASSPPPDTGQRFCLPSFQSPARPPPVSPTHYAPSRTDRALIGYPMAA</sequence>
<evidence type="ECO:0000313" key="3">
    <source>
        <dbReference type="Proteomes" id="UP000011518"/>
    </source>
</evidence>
<feature type="region of interest" description="Disordered" evidence="1">
    <location>
        <begin position="864"/>
        <end position="977"/>
    </location>
</feature>
<accession>L9KPG8</accession>
<name>L9KPG8_TUPCH</name>
<dbReference type="AlphaFoldDB" id="L9KPG8"/>
<evidence type="ECO:0000256" key="1">
    <source>
        <dbReference type="SAM" id="MobiDB-lite"/>
    </source>
</evidence>
<dbReference type="eggNOG" id="KOG1764">
    <property type="taxonomic scope" value="Eukaryota"/>
</dbReference>
<feature type="region of interest" description="Disordered" evidence="1">
    <location>
        <begin position="1"/>
        <end position="49"/>
    </location>
</feature>
<feature type="compositionally biased region" description="Low complexity" evidence="1">
    <location>
        <begin position="891"/>
        <end position="905"/>
    </location>
</feature>
<keyword evidence="2" id="KW-0418">Kinase</keyword>